<proteinExistence type="predicted"/>
<organism evidence="1 2">
    <name type="scientific">Ameca splendens</name>
    <dbReference type="NCBI Taxonomy" id="208324"/>
    <lineage>
        <taxon>Eukaryota</taxon>
        <taxon>Metazoa</taxon>
        <taxon>Chordata</taxon>
        <taxon>Craniata</taxon>
        <taxon>Vertebrata</taxon>
        <taxon>Euteleostomi</taxon>
        <taxon>Actinopterygii</taxon>
        <taxon>Neopterygii</taxon>
        <taxon>Teleostei</taxon>
        <taxon>Neoteleostei</taxon>
        <taxon>Acanthomorphata</taxon>
        <taxon>Ovalentaria</taxon>
        <taxon>Atherinomorphae</taxon>
        <taxon>Cyprinodontiformes</taxon>
        <taxon>Goodeidae</taxon>
        <taxon>Ameca</taxon>
    </lineage>
</organism>
<accession>A0ABV0ZS99</accession>
<keyword evidence="2" id="KW-1185">Reference proteome</keyword>
<evidence type="ECO:0000313" key="2">
    <source>
        <dbReference type="Proteomes" id="UP001469553"/>
    </source>
</evidence>
<protein>
    <submittedName>
        <fullName evidence="1">Uncharacterized protein</fullName>
    </submittedName>
</protein>
<gene>
    <name evidence="1" type="ORF">AMECASPLE_027613</name>
</gene>
<comment type="caution">
    <text evidence="1">The sequence shown here is derived from an EMBL/GenBank/DDBJ whole genome shotgun (WGS) entry which is preliminary data.</text>
</comment>
<dbReference type="Proteomes" id="UP001469553">
    <property type="component" value="Unassembled WGS sequence"/>
</dbReference>
<dbReference type="EMBL" id="JAHRIP010068774">
    <property type="protein sequence ID" value="MEQ2308371.1"/>
    <property type="molecule type" value="Genomic_DNA"/>
</dbReference>
<reference evidence="1 2" key="1">
    <citation type="submission" date="2021-06" db="EMBL/GenBank/DDBJ databases">
        <authorList>
            <person name="Palmer J.M."/>
        </authorList>
    </citation>
    <scope>NUCLEOTIDE SEQUENCE [LARGE SCALE GENOMIC DNA]</scope>
    <source>
        <strain evidence="1 2">AS_MEX2019</strain>
        <tissue evidence="1">Muscle</tissue>
    </source>
</reference>
<name>A0ABV0ZS99_9TELE</name>
<sequence>MCTISTKLSSVFVIVEFPKNYCYAELLLNSGFIFTSASNTFAFTFSYRIQYLTCHARVAFGTEQLGCDFLAGKHQHISIFSFLTAECQERCVAEHPVGKQYQHKSEEAPTLQLSLERLSSSPLQLWEGSEASGTCMGANGQSNQSPDLLQRAAWFCWF</sequence>
<evidence type="ECO:0000313" key="1">
    <source>
        <dbReference type="EMBL" id="MEQ2308371.1"/>
    </source>
</evidence>